<dbReference type="Gene3D" id="1.10.760.20">
    <property type="entry name" value="Protein of unknown function DUF3243"/>
    <property type="match status" value="1"/>
</dbReference>
<evidence type="ECO:0000313" key="2">
    <source>
        <dbReference type="Proteomes" id="UP000199695"/>
    </source>
</evidence>
<keyword evidence="2" id="KW-1185">Reference proteome</keyword>
<dbReference type="PIRSF" id="PIRSF004764">
    <property type="entry name" value="YmfJ"/>
    <property type="match status" value="1"/>
</dbReference>
<accession>A0A1H8GJ30</accession>
<organism evidence="1 2">
    <name type="scientific">Lihuaxuella thermophila</name>
    <dbReference type="NCBI Taxonomy" id="1173111"/>
    <lineage>
        <taxon>Bacteria</taxon>
        <taxon>Bacillati</taxon>
        <taxon>Bacillota</taxon>
        <taxon>Bacilli</taxon>
        <taxon>Bacillales</taxon>
        <taxon>Thermoactinomycetaceae</taxon>
        <taxon>Lihuaxuella</taxon>
    </lineage>
</organism>
<dbReference type="OrthoDB" id="2382009at2"/>
<dbReference type="Proteomes" id="UP000199695">
    <property type="component" value="Unassembled WGS sequence"/>
</dbReference>
<dbReference type="InterPro" id="IPR024702">
    <property type="entry name" value="Uncharacterised_YmfJ"/>
</dbReference>
<dbReference type="InterPro" id="IPR038292">
    <property type="entry name" value="YmfJ/YflH_sf"/>
</dbReference>
<protein>
    <recommendedName>
        <fullName evidence="3">DUF3243 domain-containing protein</fullName>
    </recommendedName>
</protein>
<dbReference type="AlphaFoldDB" id="A0A1H8GJ30"/>
<dbReference type="Pfam" id="PF11588">
    <property type="entry name" value="DUF3243"/>
    <property type="match status" value="1"/>
</dbReference>
<dbReference type="RefSeq" id="WP_089970004.1">
    <property type="nucleotide sequence ID" value="NZ_FOCQ01000011.1"/>
</dbReference>
<evidence type="ECO:0000313" key="1">
    <source>
        <dbReference type="EMBL" id="SEN44012.1"/>
    </source>
</evidence>
<name>A0A1H8GJ30_9BACL</name>
<evidence type="ECO:0008006" key="3">
    <source>
        <dbReference type="Google" id="ProtNLM"/>
    </source>
</evidence>
<proteinExistence type="predicted"/>
<reference evidence="1 2" key="1">
    <citation type="submission" date="2016-10" db="EMBL/GenBank/DDBJ databases">
        <authorList>
            <person name="de Groot N.N."/>
        </authorList>
    </citation>
    <scope>NUCLEOTIDE SEQUENCE [LARGE SCALE GENOMIC DNA]</scope>
    <source>
        <strain evidence="1 2">DSM 46701</strain>
    </source>
</reference>
<gene>
    <name evidence="1" type="ORF">SAMN05444955_11190</name>
</gene>
<dbReference type="STRING" id="1173111.SAMN05444955_11190"/>
<dbReference type="EMBL" id="FOCQ01000011">
    <property type="protein sequence ID" value="SEN44012.1"/>
    <property type="molecule type" value="Genomic_DNA"/>
</dbReference>
<sequence length="84" mass="9586">MSVLDNFQEWKEFLSARVSQAQGMGMNNENITDLAYQLGDYLANDIDPQNAQERLLKDLWDAASEEEQRMLASLMVKMVSDGKK</sequence>
<dbReference type="InterPro" id="IPR021637">
    <property type="entry name" value="DUF3243"/>
</dbReference>